<evidence type="ECO:0000313" key="1">
    <source>
        <dbReference type="EMBL" id="VTQ85263.1"/>
    </source>
</evidence>
<dbReference type="Pfam" id="PF12788">
    <property type="entry name" value="YmaF"/>
    <property type="match status" value="1"/>
</dbReference>
<reference evidence="1 2" key="1">
    <citation type="submission" date="2019-05" db="EMBL/GenBank/DDBJ databases">
        <authorList>
            <consortium name="Pathogen Informatics"/>
        </authorList>
    </citation>
    <scope>NUCLEOTIDE SEQUENCE [LARGE SCALE GENOMIC DNA]</scope>
    <source>
        <strain evidence="1 2">NCTC503</strain>
    </source>
</reference>
<accession>A0A4U9R5D6</accession>
<dbReference type="InterPro" id="IPR024307">
    <property type="entry name" value="YmaF"/>
</dbReference>
<sequence length="116" mass="13397">MSNNRSNMCEDERNERQRHVHEFLGSTKLAEECDERHNHRFAGVTGQAFRCGRSHAHRIRVRTDFFDHFHEICITTGPAIETCDGKHIHCVTGVTTCNDEHRHEFIATTLIESPLV</sequence>
<protein>
    <submittedName>
        <fullName evidence="1">YmaF family</fullName>
    </submittedName>
</protein>
<dbReference type="KEGG" id="hhw:NCTC503_00730"/>
<dbReference type="Proteomes" id="UP000308489">
    <property type="component" value="Chromosome 1"/>
</dbReference>
<dbReference type="AlphaFoldDB" id="A0A4U9R5D6"/>
<name>A0A4U9R5D6_HATHI</name>
<proteinExistence type="predicted"/>
<gene>
    <name evidence="1" type="ORF">NCTC503_00730</name>
</gene>
<dbReference type="EMBL" id="LR590481">
    <property type="protein sequence ID" value="VTQ85263.1"/>
    <property type="molecule type" value="Genomic_DNA"/>
</dbReference>
<organism evidence="1 2">
    <name type="scientific">Hathewaya histolytica</name>
    <name type="common">Clostridium histolyticum</name>
    <dbReference type="NCBI Taxonomy" id="1498"/>
    <lineage>
        <taxon>Bacteria</taxon>
        <taxon>Bacillati</taxon>
        <taxon>Bacillota</taxon>
        <taxon>Clostridia</taxon>
        <taxon>Eubacteriales</taxon>
        <taxon>Clostridiaceae</taxon>
        <taxon>Hathewaya</taxon>
    </lineage>
</organism>
<evidence type="ECO:0000313" key="2">
    <source>
        <dbReference type="Proteomes" id="UP000308489"/>
    </source>
</evidence>
<keyword evidence="2" id="KW-1185">Reference proteome</keyword>